<dbReference type="EMBL" id="GBXM01105914">
    <property type="protein sequence ID" value="JAH02663.1"/>
    <property type="molecule type" value="Transcribed_RNA"/>
</dbReference>
<sequence length="52" mass="5848">MQIRTSSGSTVSDHVQINDAFSEFYTKLYTSECENNLSMTDSFFEGLKSTSI</sequence>
<organism evidence="1">
    <name type="scientific">Anguilla anguilla</name>
    <name type="common">European freshwater eel</name>
    <name type="synonym">Muraena anguilla</name>
    <dbReference type="NCBI Taxonomy" id="7936"/>
    <lineage>
        <taxon>Eukaryota</taxon>
        <taxon>Metazoa</taxon>
        <taxon>Chordata</taxon>
        <taxon>Craniata</taxon>
        <taxon>Vertebrata</taxon>
        <taxon>Euteleostomi</taxon>
        <taxon>Actinopterygii</taxon>
        <taxon>Neopterygii</taxon>
        <taxon>Teleostei</taxon>
        <taxon>Anguilliformes</taxon>
        <taxon>Anguillidae</taxon>
        <taxon>Anguilla</taxon>
    </lineage>
</organism>
<proteinExistence type="predicted"/>
<evidence type="ECO:0000313" key="1">
    <source>
        <dbReference type="EMBL" id="JAH02663.1"/>
    </source>
</evidence>
<dbReference type="AlphaFoldDB" id="A0A0E9PFM2"/>
<accession>A0A0E9PFM2</accession>
<name>A0A0E9PFM2_ANGAN</name>
<protein>
    <submittedName>
        <fullName evidence="1">Uncharacterized protein</fullName>
    </submittedName>
</protein>
<reference evidence="1" key="1">
    <citation type="submission" date="2014-11" db="EMBL/GenBank/DDBJ databases">
        <authorList>
            <person name="Amaro Gonzalez C."/>
        </authorList>
    </citation>
    <scope>NUCLEOTIDE SEQUENCE</scope>
</reference>
<reference evidence="1" key="2">
    <citation type="journal article" date="2015" name="Fish Shellfish Immunol.">
        <title>Early steps in the European eel (Anguilla anguilla)-Vibrio vulnificus interaction in the gills: Role of the RtxA13 toxin.</title>
        <authorList>
            <person name="Callol A."/>
            <person name="Pajuelo D."/>
            <person name="Ebbesson L."/>
            <person name="Teles M."/>
            <person name="MacKenzie S."/>
            <person name="Amaro C."/>
        </authorList>
    </citation>
    <scope>NUCLEOTIDE SEQUENCE</scope>
</reference>